<evidence type="ECO:0000259" key="2">
    <source>
        <dbReference type="Pfam" id="PF00561"/>
    </source>
</evidence>
<dbReference type="Gene3D" id="6.10.140.700">
    <property type="match status" value="1"/>
</dbReference>
<organism evidence="3 4">
    <name type="scientific">Paenibacillus ginsengarvi</name>
    <dbReference type="NCBI Taxonomy" id="400777"/>
    <lineage>
        <taxon>Bacteria</taxon>
        <taxon>Bacillati</taxon>
        <taxon>Bacillota</taxon>
        <taxon>Bacilli</taxon>
        <taxon>Bacillales</taxon>
        <taxon>Paenibacillaceae</taxon>
        <taxon>Paenibacillus</taxon>
    </lineage>
</organism>
<dbReference type="SUPFAM" id="SSF53474">
    <property type="entry name" value="alpha/beta-Hydrolases"/>
    <property type="match status" value="1"/>
</dbReference>
<accession>A0A3B0C056</accession>
<keyword evidence="1 3" id="KW-0378">Hydrolase</keyword>
<evidence type="ECO:0000313" key="4">
    <source>
        <dbReference type="Proteomes" id="UP000282311"/>
    </source>
</evidence>
<dbReference type="InterPro" id="IPR050266">
    <property type="entry name" value="AB_hydrolase_sf"/>
</dbReference>
<dbReference type="GO" id="GO:0016020">
    <property type="term" value="C:membrane"/>
    <property type="evidence" value="ECO:0007669"/>
    <property type="project" value="TreeGrafter"/>
</dbReference>
<dbReference type="AlphaFoldDB" id="A0A3B0C056"/>
<gene>
    <name evidence="3" type="ORF">D7M11_23055</name>
</gene>
<dbReference type="PRINTS" id="PR00111">
    <property type="entry name" value="ABHYDROLASE"/>
</dbReference>
<dbReference type="OrthoDB" id="9796770at2"/>
<evidence type="ECO:0000256" key="1">
    <source>
        <dbReference type="ARBA" id="ARBA00022801"/>
    </source>
</evidence>
<dbReference type="Proteomes" id="UP000282311">
    <property type="component" value="Unassembled WGS sequence"/>
</dbReference>
<proteinExistence type="predicted"/>
<dbReference type="Pfam" id="PF00561">
    <property type="entry name" value="Abhydrolase_1"/>
    <property type="match status" value="1"/>
</dbReference>
<evidence type="ECO:0000313" key="3">
    <source>
        <dbReference type="EMBL" id="RKN78191.1"/>
    </source>
</evidence>
<dbReference type="InterPro" id="IPR000073">
    <property type="entry name" value="AB_hydrolase_1"/>
</dbReference>
<dbReference type="Gene3D" id="3.40.50.1820">
    <property type="entry name" value="alpha/beta hydrolase"/>
    <property type="match status" value="1"/>
</dbReference>
<name>A0A3B0C056_9BACL</name>
<dbReference type="EMBL" id="RBAH01000019">
    <property type="protein sequence ID" value="RKN78191.1"/>
    <property type="molecule type" value="Genomic_DNA"/>
</dbReference>
<dbReference type="RefSeq" id="WP_120749627.1">
    <property type="nucleotide sequence ID" value="NZ_RBAH01000019.1"/>
</dbReference>
<protein>
    <submittedName>
        <fullName evidence="3">Alpha/beta fold hydrolase</fullName>
    </submittedName>
</protein>
<sequence length="284" mass="32328">MWQKMMMRTTRGIFELFTAGQGDPVCVTHYYSAFTEKGNTFADRFAAGRQVFLVNLKGCGQTDRAADEHDLSMEASVHDLEAIREALGLQRWSFAGHSTGGMLGLLYGILYPERLIKLVVAGAAASYAYMSDPDSIYCRDHPQNARLRQLFAILRSPETSAEAKGAAGREWVEMSLYRPDKWDEYFAKPSSGKVVQSRLDYYNRHLYDYDIRERLPDIRTPSLILCGRHDSQCPVRFSEELHRLIPGSELTVFEESNHSPHTEEPDKFVEVIDRFWSGTGLGKR</sequence>
<dbReference type="PANTHER" id="PTHR43798">
    <property type="entry name" value="MONOACYLGLYCEROL LIPASE"/>
    <property type="match status" value="1"/>
</dbReference>
<dbReference type="GO" id="GO:0016787">
    <property type="term" value="F:hydrolase activity"/>
    <property type="evidence" value="ECO:0007669"/>
    <property type="project" value="UniProtKB-KW"/>
</dbReference>
<comment type="caution">
    <text evidence="3">The sequence shown here is derived from an EMBL/GenBank/DDBJ whole genome shotgun (WGS) entry which is preliminary data.</text>
</comment>
<keyword evidence="4" id="KW-1185">Reference proteome</keyword>
<feature type="domain" description="AB hydrolase-1" evidence="2">
    <location>
        <begin position="44"/>
        <end position="265"/>
    </location>
</feature>
<dbReference type="PANTHER" id="PTHR43798:SF31">
    <property type="entry name" value="AB HYDROLASE SUPERFAMILY PROTEIN YCLE"/>
    <property type="match status" value="1"/>
</dbReference>
<reference evidence="3 4" key="1">
    <citation type="journal article" date="2007" name="Int. J. Syst. Evol. Microbiol.">
        <title>Paenibacillus ginsengarvi sp. nov., isolated from soil from ginseng cultivation.</title>
        <authorList>
            <person name="Yoon M.H."/>
            <person name="Ten L.N."/>
            <person name="Im W.T."/>
        </authorList>
    </citation>
    <scope>NUCLEOTIDE SEQUENCE [LARGE SCALE GENOMIC DNA]</scope>
    <source>
        <strain evidence="3 4">KCTC 13059</strain>
    </source>
</reference>
<dbReference type="InterPro" id="IPR029058">
    <property type="entry name" value="AB_hydrolase_fold"/>
</dbReference>